<name>A0A358DYW6_9ALTE</name>
<comment type="caution">
    <text evidence="2">The sequence shown here is derived from an EMBL/GenBank/DDBJ whole genome shotgun (WGS) entry which is preliminary data.</text>
</comment>
<reference evidence="2 3" key="1">
    <citation type="journal article" date="2018" name="Nat. Biotechnol.">
        <title>A standardized bacterial taxonomy based on genome phylogeny substantially revises the tree of life.</title>
        <authorList>
            <person name="Parks D.H."/>
            <person name="Chuvochina M."/>
            <person name="Waite D.W."/>
            <person name="Rinke C."/>
            <person name="Skarshewski A."/>
            <person name="Chaumeil P.A."/>
            <person name="Hugenholtz P."/>
        </authorList>
    </citation>
    <scope>NUCLEOTIDE SEQUENCE [LARGE SCALE GENOMIC DNA]</scope>
    <source>
        <strain evidence="2">UBA11621</strain>
    </source>
</reference>
<proteinExistence type="predicted"/>
<gene>
    <name evidence="2" type="ORF">DEB45_09445</name>
</gene>
<feature type="transmembrane region" description="Helical" evidence="1">
    <location>
        <begin position="80"/>
        <end position="98"/>
    </location>
</feature>
<dbReference type="EMBL" id="DONK01000137">
    <property type="protein sequence ID" value="HBU51474.1"/>
    <property type="molecule type" value="Genomic_DNA"/>
</dbReference>
<keyword evidence="1" id="KW-0472">Membrane</keyword>
<keyword evidence="1" id="KW-0812">Transmembrane</keyword>
<dbReference type="RefSeq" id="WP_273016189.1">
    <property type="nucleotide sequence ID" value="NZ_CALBIY010000041.1"/>
</dbReference>
<feature type="transmembrane region" description="Helical" evidence="1">
    <location>
        <begin position="110"/>
        <end position="132"/>
    </location>
</feature>
<feature type="transmembrane region" description="Helical" evidence="1">
    <location>
        <begin position="55"/>
        <end position="73"/>
    </location>
</feature>
<evidence type="ECO:0000313" key="3">
    <source>
        <dbReference type="Proteomes" id="UP000264779"/>
    </source>
</evidence>
<evidence type="ECO:0000313" key="2">
    <source>
        <dbReference type="EMBL" id="HBU51474.1"/>
    </source>
</evidence>
<protein>
    <submittedName>
        <fullName evidence="2">Uncharacterized protein</fullName>
    </submittedName>
</protein>
<accession>A0A358DYW6</accession>
<dbReference type="Proteomes" id="UP000264779">
    <property type="component" value="Unassembled WGS sequence"/>
</dbReference>
<keyword evidence="1" id="KW-1133">Transmembrane helix</keyword>
<sequence>MKNLKQQYVTKSGRAYPSEWELIYDTNLSYFNSLLIINKLTIWDGLIKPLGLSRWVALFFLPFVYVVIAAIGTKQMEMPIAMFAVVGFLSSILCMLAYENELGMVGRLTFFWGLSAPLVIALSPILAIFIMGGNNHFNLGAKSKWIDHVTNDTMRKATSGRNEYHKL</sequence>
<organism evidence="2 3">
    <name type="scientific">Alteromonas australica</name>
    <dbReference type="NCBI Taxonomy" id="589873"/>
    <lineage>
        <taxon>Bacteria</taxon>
        <taxon>Pseudomonadati</taxon>
        <taxon>Pseudomonadota</taxon>
        <taxon>Gammaproteobacteria</taxon>
        <taxon>Alteromonadales</taxon>
        <taxon>Alteromonadaceae</taxon>
        <taxon>Alteromonas/Salinimonas group</taxon>
        <taxon>Alteromonas</taxon>
    </lineage>
</organism>
<evidence type="ECO:0000256" key="1">
    <source>
        <dbReference type="SAM" id="Phobius"/>
    </source>
</evidence>
<dbReference type="AlphaFoldDB" id="A0A358DYW6"/>